<dbReference type="InterPro" id="IPR011703">
    <property type="entry name" value="ATPase_AAA-3"/>
</dbReference>
<evidence type="ECO:0000313" key="3">
    <source>
        <dbReference type="EMBL" id="SHI18780.1"/>
    </source>
</evidence>
<dbReference type="GO" id="GO:0016887">
    <property type="term" value="F:ATP hydrolysis activity"/>
    <property type="evidence" value="ECO:0007669"/>
    <property type="project" value="InterPro"/>
</dbReference>
<dbReference type="PANTHER" id="PTHR42759:SF1">
    <property type="entry name" value="MAGNESIUM-CHELATASE SUBUNIT CHLD"/>
    <property type="match status" value="1"/>
</dbReference>
<reference evidence="3 4" key="1">
    <citation type="submission" date="2016-11" db="EMBL/GenBank/DDBJ databases">
        <authorList>
            <person name="Jaros S."/>
            <person name="Januszkiewicz K."/>
            <person name="Wedrychowicz H."/>
        </authorList>
    </citation>
    <scope>NUCLEOTIDE SEQUENCE [LARGE SCALE GENOMIC DNA]</scope>
    <source>
        <strain evidence="3 4">DSM 10068</strain>
    </source>
</reference>
<dbReference type="Gene3D" id="3.40.50.300">
    <property type="entry name" value="P-loop containing nucleotide triphosphate hydrolases"/>
    <property type="match status" value="1"/>
</dbReference>
<dbReference type="OrthoDB" id="9808397at2"/>
<dbReference type="AlphaFoldDB" id="A0A1M5Z3H6"/>
<gene>
    <name evidence="3" type="ORF">SAMN02745823_03163</name>
</gene>
<evidence type="ECO:0000313" key="4">
    <source>
        <dbReference type="Proteomes" id="UP000183995"/>
    </source>
</evidence>
<name>A0A1M5Z3H6_9FIRM</name>
<dbReference type="PIRSF" id="PIRSF002849">
    <property type="entry name" value="AAA_ATPase_chaperone_MoxR_prd"/>
    <property type="match status" value="1"/>
</dbReference>
<dbReference type="Pfam" id="PF17863">
    <property type="entry name" value="AAA_lid_2"/>
    <property type="match status" value="1"/>
</dbReference>
<dbReference type="InterPro" id="IPR041628">
    <property type="entry name" value="ChlI/MoxR_AAA_lid"/>
</dbReference>
<evidence type="ECO:0000259" key="2">
    <source>
        <dbReference type="Pfam" id="PF17863"/>
    </source>
</evidence>
<dbReference type="Proteomes" id="UP000183995">
    <property type="component" value="Unassembled WGS sequence"/>
</dbReference>
<dbReference type="STRING" id="1123282.SAMN02745823_03163"/>
<protein>
    <submittedName>
        <fullName evidence="3">MoxR-like ATPase</fullName>
    </submittedName>
</protein>
<sequence length="340" mass="37782">MNGPTGTEVLSETGNQRKLPEEWLATRRKVAKVETEIKKVIIGKDEIIRKVLMAILAKGHILLEDKPGVGKTKLALAFAKTLDLRYTRRSFNYDTTASDIVGYTKPVDGGSVYMPGDLTDTNLLLADELNRTSPKTHAALLEAMEENVMTVDGVLHHLPKPFIVIATQNPYGSAGVQLLSDVQRDRFMTRQSIGNPDLESMTQIIMDRTGREPMDSVEISLTRDELNQAISDVSGVLVKNVIGRYISALIIATRDPELVRQEATPRGAVHMVKMAQARAYLCDRSYVIPEDVAAVFADVCEHRIDLHHESRMSNLSPMTVIKKALDDVKMPSLEDFKKSN</sequence>
<dbReference type="InterPro" id="IPR027417">
    <property type="entry name" value="P-loop_NTPase"/>
</dbReference>
<accession>A0A1M5Z3H6</accession>
<dbReference type="InterPro" id="IPR050764">
    <property type="entry name" value="CbbQ/NirQ/NorQ/GpvN"/>
</dbReference>
<keyword evidence="4" id="KW-1185">Reference proteome</keyword>
<dbReference type="SUPFAM" id="SSF52540">
    <property type="entry name" value="P-loop containing nucleoside triphosphate hydrolases"/>
    <property type="match status" value="1"/>
</dbReference>
<dbReference type="GO" id="GO:0005524">
    <property type="term" value="F:ATP binding"/>
    <property type="evidence" value="ECO:0007669"/>
    <property type="project" value="InterPro"/>
</dbReference>
<dbReference type="PANTHER" id="PTHR42759">
    <property type="entry name" value="MOXR FAMILY PROTEIN"/>
    <property type="match status" value="1"/>
</dbReference>
<feature type="domain" description="ChlI/MoxR AAA lid" evidence="2">
    <location>
        <begin position="252"/>
        <end position="312"/>
    </location>
</feature>
<evidence type="ECO:0000259" key="1">
    <source>
        <dbReference type="Pfam" id="PF07726"/>
    </source>
</evidence>
<feature type="domain" description="ATPase AAA-3" evidence="1">
    <location>
        <begin position="60"/>
        <end position="188"/>
    </location>
</feature>
<organism evidence="3 4">
    <name type="scientific">Sporobacter termitidis DSM 10068</name>
    <dbReference type="NCBI Taxonomy" id="1123282"/>
    <lineage>
        <taxon>Bacteria</taxon>
        <taxon>Bacillati</taxon>
        <taxon>Bacillota</taxon>
        <taxon>Clostridia</taxon>
        <taxon>Eubacteriales</taxon>
        <taxon>Oscillospiraceae</taxon>
        <taxon>Sporobacter</taxon>
    </lineage>
</organism>
<proteinExistence type="predicted"/>
<dbReference type="EMBL" id="FQXV01000013">
    <property type="protein sequence ID" value="SHI18780.1"/>
    <property type="molecule type" value="Genomic_DNA"/>
</dbReference>
<dbReference type="Pfam" id="PF07726">
    <property type="entry name" value="AAA_3"/>
    <property type="match status" value="1"/>
</dbReference>
<dbReference type="Gene3D" id="1.10.8.80">
    <property type="entry name" value="Magnesium chelatase subunit I, C-Terminal domain"/>
    <property type="match status" value="1"/>
</dbReference>